<evidence type="ECO:0000256" key="1">
    <source>
        <dbReference type="SAM" id="SignalP"/>
    </source>
</evidence>
<gene>
    <name evidence="3" type="primary">LOC111087287</name>
</gene>
<evidence type="ECO:0000313" key="2">
    <source>
        <dbReference type="Proteomes" id="UP000694941"/>
    </source>
</evidence>
<organism evidence="2 3">
    <name type="scientific">Limulus polyphemus</name>
    <name type="common">Atlantic horseshoe crab</name>
    <dbReference type="NCBI Taxonomy" id="6850"/>
    <lineage>
        <taxon>Eukaryota</taxon>
        <taxon>Metazoa</taxon>
        <taxon>Ecdysozoa</taxon>
        <taxon>Arthropoda</taxon>
        <taxon>Chelicerata</taxon>
        <taxon>Merostomata</taxon>
        <taxon>Xiphosura</taxon>
        <taxon>Limulidae</taxon>
        <taxon>Limulus</taxon>
    </lineage>
</organism>
<proteinExistence type="predicted"/>
<evidence type="ECO:0000313" key="3">
    <source>
        <dbReference type="RefSeq" id="XP_022249122.1"/>
    </source>
</evidence>
<sequence length="119" mass="13539">MWYCTRTMMLGMKLVVLFGIIVTVSQISCEPIHDIPCNSKTTPDQEDKKNKTIDINSQLNILSETINGWIKNVRSKVSRNVKPSNRAEPFPKSVQNVGKLAQDERGNFFITANLRNRSE</sequence>
<dbReference type="RefSeq" id="XP_022249122.1">
    <property type="nucleotide sequence ID" value="XM_022393414.1"/>
</dbReference>
<dbReference type="Proteomes" id="UP000694941">
    <property type="component" value="Unplaced"/>
</dbReference>
<reference evidence="3" key="1">
    <citation type="submission" date="2025-08" db="UniProtKB">
        <authorList>
            <consortium name="RefSeq"/>
        </authorList>
    </citation>
    <scope>IDENTIFICATION</scope>
    <source>
        <tissue evidence="3">Muscle</tissue>
    </source>
</reference>
<protein>
    <submittedName>
        <fullName evidence="3">Uncharacterized protein LOC111087287</fullName>
    </submittedName>
</protein>
<feature type="chain" id="PRO_5047472699" evidence="1">
    <location>
        <begin position="30"/>
        <end position="119"/>
    </location>
</feature>
<keyword evidence="1" id="KW-0732">Signal</keyword>
<feature type="signal peptide" evidence="1">
    <location>
        <begin position="1"/>
        <end position="29"/>
    </location>
</feature>
<dbReference type="GeneID" id="111087287"/>
<keyword evidence="2" id="KW-1185">Reference proteome</keyword>
<name>A0ABM1SZR6_LIMPO</name>
<accession>A0ABM1SZR6</accession>